<sequence length="230" mass="27941">MFSPDSKSFTYIKKIDGKEFIIKDWKMLWEWGLPTYIPNTNSFAYTAKKNWYYILVKDWTEIGQKYQYIDGIQFSWDGKHYAITANNGWKSKIIKDWVELWYWILFFFSPDWKNFVYIEWEDTLDYMNLNWKIIWTWNYPIFSPDSKSIIYIAKNHSGSFIIKVSDWNSKLNYFSNSQATQMKNIIKNYNQEKLNLIIKNVYYVLNYKTLTQREINLLSDALIILKEKNN</sequence>
<gene>
    <name evidence="1" type="ORF">ACD_4C00015G0002</name>
</gene>
<protein>
    <submittedName>
        <fullName evidence="1">Uncharacterized protein</fullName>
    </submittedName>
</protein>
<proteinExistence type="predicted"/>
<evidence type="ECO:0000313" key="1">
    <source>
        <dbReference type="EMBL" id="EKE27162.1"/>
    </source>
</evidence>
<dbReference type="SUPFAM" id="SSF82171">
    <property type="entry name" value="DPP6 N-terminal domain-like"/>
    <property type="match status" value="1"/>
</dbReference>
<dbReference type="EMBL" id="AMFJ01000531">
    <property type="protein sequence ID" value="EKE27162.1"/>
    <property type="molecule type" value="Genomic_DNA"/>
</dbReference>
<accession>K2FZ41</accession>
<comment type="caution">
    <text evidence="1">The sequence shown here is derived from an EMBL/GenBank/DDBJ whole genome shotgun (WGS) entry which is preliminary data.</text>
</comment>
<organism evidence="1">
    <name type="scientific">uncultured bacterium</name>
    <name type="common">gcode 4</name>
    <dbReference type="NCBI Taxonomy" id="1234023"/>
    <lineage>
        <taxon>Bacteria</taxon>
        <taxon>environmental samples</taxon>
    </lineage>
</organism>
<reference evidence="1" key="1">
    <citation type="journal article" date="2012" name="Science">
        <title>Fermentation, hydrogen, and sulfur metabolism in multiple uncultivated bacterial phyla.</title>
        <authorList>
            <person name="Wrighton K.C."/>
            <person name="Thomas B.C."/>
            <person name="Sharon I."/>
            <person name="Miller C.S."/>
            <person name="Castelle C.J."/>
            <person name="VerBerkmoes N.C."/>
            <person name="Wilkins M.J."/>
            <person name="Hettich R.L."/>
            <person name="Lipton M.S."/>
            <person name="Williams K.H."/>
            <person name="Long P.E."/>
            <person name="Banfield J.F."/>
        </authorList>
    </citation>
    <scope>NUCLEOTIDE SEQUENCE [LARGE SCALE GENOMIC DNA]</scope>
</reference>
<name>K2FZ41_9BACT</name>
<dbReference type="AlphaFoldDB" id="K2FZ41"/>